<dbReference type="InterPro" id="IPR052192">
    <property type="entry name" value="Insect_Ionotropic_Sensory_Rcpt"/>
</dbReference>
<evidence type="ECO:0000256" key="6">
    <source>
        <dbReference type="ARBA" id="ARBA00023170"/>
    </source>
</evidence>
<evidence type="ECO:0000256" key="2">
    <source>
        <dbReference type="ARBA" id="ARBA00022475"/>
    </source>
</evidence>
<gene>
    <name evidence="9" type="ORF">TCAL_14422</name>
</gene>
<keyword evidence="4 8" id="KW-1133">Transmembrane helix</keyword>
<evidence type="ECO:0000256" key="4">
    <source>
        <dbReference type="ARBA" id="ARBA00022989"/>
    </source>
</evidence>
<dbReference type="AlphaFoldDB" id="A0A553PM04"/>
<comment type="subcellular location">
    <subcellularLocation>
        <location evidence="1">Cell membrane</location>
        <topology evidence="1">Multi-pass membrane protein</topology>
    </subcellularLocation>
</comment>
<name>A0A553PM04_TIGCA</name>
<dbReference type="PROSITE" id="PS51257">
    <property type="entry name" value="PROKAR_LIPOPROTEIN"/>
    <property type="match status" value="1"/>
</dbReference>
<keyword evidence="5 8" id="KW-0472">Membrane</keyword>
<organism evidence="9 10">
    <name type="scientific">Tigriopus californicus</name>
    <name type="common">Marine copepod</name>
    <dbReference type="NCBI Taxonomy" id="6832"/>
    <lineage>
        <taxon>Eukaryota</taxon>
        <taxon>Metazoa</taxon>
        <taxon>Ecdysozoa</taxon>
        <taxon>Arthropoda</taxon>
        <taxon>Crustacea</taxon>
        <taxon>Multicrustacea</taxon>
        <taxon>Hexanauplia</taxon>
        <taxon>Copepoda</taxon>
        <taxon>Harpacticoida</taxon>
        <taxon>Harpacticidae</taxon>
        <taxon>Tigriopus</taxon>
    </lineage>
</organism>
<feature type="transmembrane region" description="Helical" evidence="8">
    <location>
        <begin position="68"/>
        <end position="87"/>
    </location>
</feature>
<proteinExistence type="predicted"/>
<keyword evidence="6" id="KW-0675">Receptor</keyword>
<evidence type="ECO:0000313" key="10">
    <source>
        <dbReference type="Proteomes" id="UP000318571"/>
    </source>
</evidence>
<feature type="transmembrane region" description="Helical" evidence="8">
    <location>
        <begin position="12"/>
        <end position="33"/>
    </location>
</feature>
<protein>
    <recommendedName>
        <fullName evidence="11">Ionotropic glutamate receptor C-terminal domain-containing protein</fullName>
    </recommendedName>
</protein>
<comment type="caution">
    <text evidence="9">The sequence shown here is derived from an EMBL/GenBank/DDBJ whole genome shotgun (WGS) entry which is preliminary data.</text>
</comment>
<accession>A0A553PM04</accession>
<evidence type="ECO:0000256" key="5">
    <source>
        <dbReference type="ARBA" id="ARBA00023136"/>
    </source>
</evidence>
<evidence type="ECO:0000313" key="9">
    <source>
        <dbReference type="EMBL" id="TRY78706.1"/>
    </source>
</evidence>
<evidence type="ECO:0000256" key="8">
    <source>
        <dbReference type="SAM" id="Phobius"/>
    </source>
</evidence>
<evidence type="ECO:0000256" key="1">
    <source>
        <dbReference type="ARBA" id="ARBA00004651"/>
    </source>
</evidence>
<keyword evidence="7" id="KW-0325">Glycoprotein</keyword>
<dbReference type="GO" id="GO:0005886">
    <property type="term" value="C:plasma membrane"/>
    <property type="evidence" value="ECO:0007669"/>
    <property type="project" value="UniProtKB-SubCell"/>
</dbReference>
<dbReference type="PANTHER" id="PTHR42643:SF24">
    <property type="entry name" value="IONOTROPIC RECEPTOR 60A"/>
    <property type="match status" value="1"/>
</dbReference>
<keyword evidence="3 8" id="KW-0812">Transmembrane</keyword>
<sequence length="229" mass="25911">MTKPYTVFTWTIFLISLACYLVTIVFVQTFMIVKEHRDPDITKWIISYIGILSFQAAPPSVATPKSPTLALLFQVWLVASFLLVAGYECNLRANIIVKEYEAPIETDVDILNRGVQLHVSKGSQRRLRKEVDSVIRGLTEGGIIHQLIKSYIKPQHLVRNDVQDEVLKPFTMEQVFGAFVVFLCGQTLASFVLLLEMVAFPKAKSASPQFGSSIIQVQSVHDQAYYKWK</sequence>
<evidence type="ECO:0000256" key="7">
    <source>
        <dbReference type="ARBA" id="ARBA00023180"/>
    </source>
</evidence>
<keyword evidence="2" id="KW-1003">Cell membrane</keyword>
<dbReference type="PANTHER" id="PTHR42643">
    <property type="entry name" value="IONOTROPIC RECEPTOR 20A-RELATED"/>
    <property type="match status" value="1"/>
</dbReference>
<feature type="transmembrane region" description="Helical" evidence="8">
    <location>
        <begin position="45"/>
        <end position="62"/>
    </location>
</feature>
<feature type="transmembrane region" description="Helical" evidence="8">
    <location>
        <begin position="175"/>
        <end position="195"/>
    </location>
</feature>
<evidence type="ECO:0008006" key="11">
    <source>
        <dbReference type="Google" id="ProtNLM"/>
    </source>
</evidence>
<dbReference type="EMBL" id="VCGU01000003">
    <property type="protein sequence ID" value="TRY78706.1"/>
    <property type="molecule type" value="Genomic_DNA"/>
</dbReference>
<evidence type="ECO:0000256" key="3">
    <source>
        <dbReference type="ARBA" id="ARBA00022692"/>
    </source>
</evidence>
<dbReference type="Proteomes" id="UP000318571">
    <property type="component" value="Chromosome 11"/>
</dbReference>
<reference evidence="9 10" key="1">
    <citation type="journal article" date="2018" name="Nat. Ecol. Evol.">
        <title>Genomic signatures of mitonuclear coevolution across populations of Tigriopus californicus.</title>
        <authorList>
            <person name="Barreto F.S."/>
            <person name="Watson E.T."/>
            <person name="Lima T.G."/>
            <person name="Willett C.S."/>
            <person name="Edmands S."/>
            <person name="Li W."/>
            <person name="Burton R.S."/>
        </authorList>
    </citation>
    <scope>NUCLEOTIDE SEQUENCE [LARGE SCALE GENOMIC DNA]</scope>
    <source>
        <strain evidence="9 10">San Diego</strain>
    </source>
</reference>
<keyword evidence="10" id="KW-1185">Reference proteome</keyword>